<accession>A0ABR2Z540</accession>
<feature type="region of interest" description="Disordered" evidence="1">
    <location>
        <begin position="188"/>
        <end position="251"/>
    </location>
</feature>
<dbReference type="EMBL" id="JBBXMP010001142">
    <property type="protein sequence ID" value="KAL0056642.1"/>
    <property type="molecule type" value="Genomic_DNA"/>
</dbReference>
<dbReference type="Proteomes" id="UP001437256">
    <property type="component" value="Unassembled WGS sequence"/>
</dbReference>
<name>A0ABR2Z540_9AGAR</name>
<gene>
    <name evidence="2" type="ORF">AAF712_016752</name>
</gene>
<protein>
    <submittedName>
        <fullName evidence="2">Uncharacterized protein</fullName>
    </submittedName>
</protein>
<organism evidence="2 3">
    <name type="scientific">Marasmius tenuissimus</name>
    <dbReference type="NCBI Taxonomy" id="585030"/>
    <lineage>
        <taxon>Eukaryota</taxon>
        <taxon>Fungi</taxon>
        <taxon>Dikarya</taxon>
        <taxon>Basidiomycota</taxon>
        <taxon>Agaricomycotina</taxon>
        <taxon>Agaricomycetes</taxon>
        <taxon>Agaricomycetidae</taxon>
        <taxon>Agaricales</taxon>
        <taxon>Marasmiineae</taxon>
        <taxon>Marasmiaceae</taxon>
        <taxon>Marasmius</taxon>
    </lineage>
</organism>
<evidence type="ECO:0000256" key="1">
    <source>
        <dbReference type="SAM" id="MobiDB-lite"/>
    </source>
</evidence>
<sequence length="251" mass="26716">NKSFKFTSTKPTNGNMKEFKDNKGALQCDHMVELQYIKEEIEKVGAICTFFTSGAAGAAKFEEFKTTINAQPNLVFVDSKVNGAKGFLFGDKNFGPQSFSKTAKGVASYLKLIKSDAKESAETIKKAMDSIMSPKGSSFGANFVSQYTSKMDKLALKATNAADGLPNPPAAGGLQIIDLTASLEAQAKEKAAARPLPAQPPVNAPAKKKTPATKAPAGVTKKKATPKKSATRKTAKKPVAKKGKRLTADFY</sequence>
<feature type="non-terminal residue" evidence="2">
    <location>
        <position position="1"/>
    </location>
</feature>
<feature type="compositionally biased region" description="Basic residues" evidence="1">
    <location>
        <begin position="220"/>
        <end position="245"/>
    </location>
</feature>
<evidence type="ECO:0000313" key="2">
    <source>
        <dbReference type="EMBL" id="KAL0056642.1"/>
    </source>
</evidence>
<evidence type="ECO:0000313" key="3">
    <source>
        <dbReference type="Proteomes" id="UP001437256"/>
    </source>
</evidence>
<proteinExistence type="predicted"/>
<keyword evidence="3" id="KW-1185">Reference proteome</keyword>
<comment type="caution">
    <text evidence="2">The sequence shown here is derived from an EMBL/GenBank/DDBJ whole genome shotgun (WGS) entry which is preliminary data.</text>
</comment>
<reference evidence="2 3" key="1">
    <citation type="submission" date="2024-05" db="EMBL/GenBank/DDBJ databases">
        <title>A draft genome resource for the thread blight pathogen Marasmius tenuissimus strain MS-2.</title>
        <authorList>
            <person name="Yulfo-Soto G.E."/>
            <person name="Baruah I.K."/>
            <person name="Amoako-Attah I."/>
            <person name="Bukari Y."/>
            <person name="Meinhardt L.W."/>
            <person name="Bailey B.A."/>
            <person name="Cohen S.P."/>
        </authorList>
    </citation>
    <scope>NUCLEOTIDE SEQUENCE [LARGE SCALE GENOMIC DNA]</scope>
    <source>
        <strain evidence="2 3">MS-2</strain>
    </source>
</reference>